<accession>A0A9N9I2C2</accession>
<dbReference type="OrthoDB" id="2405788at2759"/>
<dbReference type="AlphaFoldDB" id="A0A9N9I2C2"/>
<reference evidence="1" key="1">
    <citation type="submission" date="2021-06" db="EMBL/GenBank/DDBJ databases">
        <authorList>
            <person name="Kallberg Y."/>
            <person name="Tangrot J."/>
            <person name="Rosling A."/>
        </authorList>
    </citation>
    <scope>NUCLEOTIDE SEQUENCE</scope>
    <source>
        <strain evidence="1">FL966</strain>
    </source>
</reference>
<evidence type="ECO:0000313" key="1">
    <source>
        <dbReference type="EMBL" id="CAG8718258.1"/>
    </source>
</evidence>
<proteinExistence type="predicted"/>
<evidence type="ECO:0000313" key="2">
    <source>
        <dbReference type="Proteomes" id="UP000789759"/>
    </source>
</evidence>
<name>A0A9N9I2C2_9GLOM</name>
<sequence length="681" mass="79556">GKYRSGKYKEIGIVVHNGHAFSRNQHFSRDRMVEYCKSDTWKAINNALKEDGHTFRIWKKHTEIIESCKQLVDNTIDWQYQEGIINEEKKSILSESLKVVDLACVKHEHDGCWNVPNYHINDVVCIDIKSCYPAIAVNGKLPQDDITGFAQISSFKFASNIHPAPIVFLQYLLETGILESVTVGEAIISLIKQTKVWLPENQDISCAIIGKLDFLIKDCTNAGTFADKERCPLGFILIYYEGHQPQYMHLIATNFIYIQKKALYKIKNVPAFFKQVEVKSNPNLCSYYPSCAMCTDSEEFFISKLEYAKWIKEFQKTKIPLVKYDCKRHKPFICRFCFAEWFYRPDSYALLHQPEEQEILEIQPGQWHDKDSIAPSIHDPITKYRNSYLNGEGEWTSKRMGEKKFPNVIIWNEVICCGDNAQPLPFFGEMPHNWLKECANYYEEVLTDYRAKCPKLRELKKEKWKRLEKEWTLSDHILSAHHLSQRIVSQNCLELYCIKYSDLSVPLIYRPRDECNKTALFQFLNLGYAMTVHTSQEMTLEAPQWVWVIDEHLIWNNLIYLAIEEAKNKKAIEQSLRLFISEKLFIDMVKQDNDSVMNFYMKVKASTSNSEKQVRKIFINRLSPENYLKAEKFESGILLNELVERLWVLESEHKAKLKAEVINIIENAFENGAKDLKKTKN</sequence>
<protein>
    <submittedName>
        <fullName evidence="1">20491_t:CDS:1</fullName>
    </submittedName>
</protein>
<keyword evidence="2" id="KW-1185">Reference proteome</keyword>
<gene>
    <name evidence="1" type="ORF">CPELLU_LOCUS12728</name>
</gene>
<dbReference type="Proteomes" id="UP000789759">
    <property type="component" value="Unassembled WGS sequence"/>
</dbReference>
<organism evidence="1 2">
    <name type="scientific">Cetraspora pellucida</name>
    <dbReference type="NCBI Taxonomy" id="1433469"/>
    <lineage>
        <taxon>Eukaryota</taxon>
        <taxon>Fungi</taxon>
        <taxon>Fungi incertae sedis</taxon>
        <taxon>Mucoromycota</taxon>
        <taxon>Glomeromycotina</taxon>
        <taxon>Glomeromycetes</taxon>
        <taxon>Diversisporales</taxon>
        <taxon>Gigasporaceae</taxon>
        <taxon>Cetraspora</taxon>
    </lineage>
</organism>
<feature type="non-terminal residue" evidence="1">
    <location>
        <position position="1"/>
    </location>
</feature>
<comment type="caution">
    <text evidence="1">The sequence shown here is derived from an EMBL/GenBank/DDBJ whole genome shotgun (WGS) entry which is preliminary data.</text>
</comment>
<dbReference type="EMBL" id="CAJVQA010012641">
    <property type="protein sequence ID" value="CAG8718258.1"/>
    <property type="molecule type" value="Genomic_DNA"/>
</dbReference>